<dbReference type="PANTHER" id="PTHR46521:SF4">
    <property type="entry name" value="SUCROSE-PHOSPHATASE 2-RELATED"/>
    <property type="match status" value="1"/>
</dbReference>
<dbReference type="AlphaFoldDB" id="A0A547Q9R9"/>
<dbReference type="Pfam" id="PF05116">
    <property type="entry name" value="S6PP"/>
    <property type="match status" value="1"/>
</dbReference>
<dbReference type="GO" id="GO:0016791">
    <property type="term" value="F:phosphatase activity"/>
    <property type="evidence" value="ECO:0007669"/>
    <property type="project" value="UniProtKB-ARBA"/>
</dbReference>
<feature type="domain" description="Sucrose phosphatase-like" evidence="2">
    <location>
        <begin position="9"/>
        <end position="242"/>
    </location>
</feature>
<dbReference type="Proteomes" id="UP000318590">
    <property type="component" value="Unassembled WGS sequence"/>
</dbReference>
<dbReference type="InterPro" id="IPR006379">
    <property type="entry name" value="HAD-SF_hydro_IIB"/>
</dbReference>
<dbReference type="SFLD" id="SFLDG01140">
    <property type="entry name" value="C2.B:_Phosphomannomutase_and_P"/>
    <property type="match status" value="1"/>
</dbReference>
<evidence type="ECO:0000259" key="2">
    <source>
        <dbReference type="Pfam" id="PF05116"/>
    </source>
</evidence>
<dbReference type="InterPro" id="IPR006380">
    <property type="entry name" value="SPP-like_dom"/>
</dbReference>
<dbReference type="OrthoDB" id="7847955at2"/>
<comment type="caution">
    <text evidence="3">The sequence shown here is derived from an EMBL/GenBank/DDBJ whole genome shotgun (WGS) entry which is preliminary data.</text>
</comment>
<dbReference type="InterPro" id="IPR051518">
    <property type="entry name" value="Sucrose_Phosphatase"/>
</dbReference>
<evidence type="ECO:0000256" key="1">
    <source>
        <dbReference type="ARBA" id="ARBA00022801"/>
    </source>
</evidence>
<evidence type="ECO:0000313" key="4">
    <source>
        <dbReference type="Proteomes" id="UP000318590"/>
    </source>
</evidence>
<dbReference type="Gene3D" id="3.90.1070.10">
    <property type="match status" value="1"/>
</dbReference>
<dbReference type="NCBIfam" id="TIGR01484">
    <property type="entry name" value="HAD-SF-IIB"/>
    <property type="match status" value="1"/>
</dbReference>
<dbReference type="InterPro" id="IPR036412">
    <property type="entry name" value="HAD-like_sf"/>
</dbReference>
<dbReference type="SUPFAM" id="SSF56784">
    <property type="entry name" value="HAD-like"/>
    <property type="match status" value="1"/>
</dbReference>
<dbReference type="SFLD" id="SFLDG01141">
    <property type="entry name" value="C2.B.1:_Sucrose_Phosphatase_Li"/>
    <property type="match status" value="1"/>
</dbReference>
<dbReference type="EMBL" id="VFSV01000003">
    <property type="protein sequence ID" value="TRD23128.1"/>
    <property type="molecule type" value="Genomic_DNA"/>
</dbReference>
<proteinExistence type="predicted"/>
<dbReference type="PANTHER" id="PTHR46521">
    <property type="entry name" value="SUCROSE-PHOSPHATASE 2-RELATED"/>
    <property type="match status" value="1"/>
</dbReference>
<gene>
    <name evidence="3" type="ORF">FEV53_02575</name>
</gene>
<organism evidence="3 4">
    <name type="scientific">Palleronia caenipelagi</name>
    <dbReference type="NCBI Taxonomy" id="2489174"/>
    <lineage>
        <taxon>Bacteria</taxon>
        <taxon>Pseudomonadati</taxon>
        <taxon>Pseudomonadota</taxon>
        <taxon>Alphaproteobacteria</taxon>
        <taxon>Rhodobacterales</taxon>
        <taxon>Roseobacteraceae</taxon>
        <taxon>Palleronia</taxon>
    </lineage>
</organism>
<name>A0A547Q9R9_9RHOB</name>
<dbReference type="InterPro" id="IPR023214">
    <property type="entry name" value="HAD_sf"/>
</dbReference>
<dbReference type="Gene3D" id="3.40.50.1000">
    <property type="entry name" value="HAD superfamily/HAD-like"/>
    <property type="match status" value="1"/>
</dbReference>
<sequence>MTRGITGTRLVLATDLDGTFLGGTEDDRQRLYDWVEENRDSVGLIFATGRDPEFIAELCEGGIPWPEYVVGDVGTTIAQITGQTQNPIEALEAEIAEAWNTAGDRVRAALAELPGLKEQETAFRYRVSYDMDVTSFDRIAIERVEEMGLDWIASDGKYFDVLPKGVSKGPSVKRLVNHLGIPPAHVLCAGDTMNDLSLLSCGLPAVAVGGSEQRLVDHVADLPHVHVAEARGAGGIFEAIARLGLHPLPDDLAERFAAETDTG</sequence>
<dbReference type="SFLD" id="SFLDS00003">
    <property type="entry name" value="Haloacid_Dehalogenase"/>
    <property type="match status" value="1"/>
</dbReference>
<protein>
    <submittedName>
        <fullName evidence="3">HAD-IIB family hydrolase</fullName>
    </submittedName>
</protein>
<keyword evidence="4" id="KW-1185">Reference proteome</keyword>
<keyword evidence="1 3" id="KW-0378">Hydrolase</keyword>
<reference evidence="3 4" key="1">
    <citation type="submission" date="2019-06" db="EMBL/GenBank/DDBJ databases">
        <title>Paenimaribius caenipelagi gen. nov., sp. nov., isolated from a tidal flat.</title>
        <authorList>
            <person name="Yoon J.-H."/>
        </authorList>
    </citation>
    <scope>NUCLEOTIDE SEQUENCE [LARGE SCALE GENOMIC DNA]</scope>
    <source>
        <strain evidence="3 4">JBTF-M29</strain>
    </source>
</reference>
<evidence type="ECO:0000313" key="3">
    <source>
        <dbReference type="EMBL" id="TRD23128.1"/>
    </source>
</evidence>
<accession>A0A547Q9R9</accession>